<name>A0ABQ6MUE7_9STRA</name>
<dbReference type="SUPFAM" id="SSF51126">
    <property type="entry name" value="Pectin lyase-like"/>
    <property type="match status" value="1"/>
</dbReference>
<evidence type="ECO:0000256" key="1">
    <source>
        <dbReference type="SAM" id="SignalP"/>
    </source>
</evidence>
<comment type="caution">
    <text evidence="2">The sequence shown here is derived from an EMBL/GenBank/DDBJ whole genome shotgun (WGS) entry which is preliminary data.</text>
</comment>
<keyword evidence="3" id="KW-1185">Reference proteome</keyword>
<evidence type="ECO:0000313" key="3">
    <source>
        <dbReference type="Proteomes" id="UP001165060"/>
    </source>
</evidence>
<feature type="non-terminal residue" evidence="2">
    <location>
        <position position="592"/>
    </location>
</feature>
<dbReference type="EMBL" id="BRYB01004571">
    <property type="protein sequence ID" value="GMI33562.1"/>
    <property type="molecule type" value="Genomic_DNA"/>
</dbReference>
<feature type="chain" id="PRO_5045788226" description="Right handed beta helix domain-containing protein" evidence="1">
    <location>
        <begin position="19"/>
        <end position="592"/>
    </location>
</feature>
<protein>
    <recommendedName>
        <fullName evidence="4">Right handed beta helix domain-containing protein</fullName>
    </recommendedName>
</protein>
<organism evidence="2 3">
    <name type="scientific">Tetraparma gracilis</name>
    <dbReference type="NCBI Taxonomy" id="2962635"/>
    <lineage>
        <taxon>Eukaryota</taxon>
        <taxon>Sar</taxon>
        <taxon>Stramenopiles</taxon>
        <taxon>Ochrophyta</taxon>
        <taxon>Bolidophyceae</taxon>
        <taxon>Parmales</taxon>
        <taxon>Triparmaceae</taxon>
        <taxon>Tetraparma</taxon>
    </lineage>
</organism>
<keyword evidence="1" id="KW-0732">Signal</keyword>
<gene>
    <name evidence="2" type="ORF">TeGR_g13075</name>
</gene>
<proteinExistence type="predicted"/>
<dbReference type="Proteomes" id="UP001165060">
    <property type="component" value="Unassembled WGS sequence"/>
</dbReference>
<sequence>MRLLLAPLLALLPSSASASDAYWTTKWDGPCSSSCNTDGGSGVSASGTRPVAVQCVQETGLGANDLYKLTDAECEASSKPSPFVACSLTCVYISPDGSDSNPGSSAAPLQTLGACITQFGVDVTNKFPDDVSTETQLACLMKGGVYKQETGAPLAGVDHLLVRPASEEDVVVIDGTDALEGLVWSESAATEGVMTAPLPSGTLRPDLIVGGYAIQCAAEDAIADPPHDDKVGWATASPPCFLWDPFEGWVANGGPFSKDDAEAYFEEGSMEWGAEARLPWMWIDAGEGVLHVDVERAPGGILPVSVVKKNAERADLFLIQEESHRIFVEDLNFYGAGCCGAGPESPVSTKKSTDLRLYNNRFLYAPPTGVRLIGTANTGRGMAGYVKIHGNTFEFGEAVVTYKGTGSYVTDNYAVFNSFEARGEYSFVGLAMRSCFSMNTLLYNGDKGGHYNWAAGNHIAENLVIGSNFLGPSFDAAVFHSLGTAGEGLLIEHNWVLGPSLVSFARLDTAIVTQKEDANRYVTIQHNVHFGLGIVLKGYNHTVEHNTGSKMLIVADWGDYIDDHNRQTISRYNAHTLVQSRGSTLENDAVPG</sequence>
<evidence type="ECO:0008006" key="4">
    <source>
        <dbReference type="Google" id="ProtNLM"/>
    </source>
</evidence>
<reference evidence="2 3" key="1">
    <citation type="journal article" date="2023" name="Commun. Biol.">
        <title>Genome analysis of Parmales, the sister group of diatoms, reveals the evolutionary specialization of diatoms from phago-mixotrophs to photoautotrophs.</title>
        <authorList>
            <person name="Ban H."/>
            <person name="Sato S."/>
            <person name="Yoshikawa S."/>
            <person name="Yamada K."/>
            <person name="Nakamura Y."/>
            <person name="Ichinomiya M."/>
            <person name="Sato N."/>
            <person name="Blanc-Mathieu R."/>
            <person name="Endo H."/>
            <person name="Kuwata A."/>
            <person name="Ogata H."/>
        </authorList>
    </citation>
    <scope>NUCLEOTIDE SEQUENCE [LARGE SCALE GENOMIC DNA]</scope>
</reference>
<feature type="signal peptide" evidence="1">
    <location>
        <begin position="1"/>
        <end position="18"/>
    </location>
</feature>
<evidence type="ECO:0000313" key="2">
    <source>
        <dbReference type="EMBL" id="GMI33562.1"/>
    </source>
</evidence>
<dbReference type="InterPro" id="IPR011050">
    <property type="entry name" value="Pectin_lyase_fold/virulence"/>
</dbReference>
<accession>A0ABQ6MUE7</accession>